<dbReference type="PANTHER" id="PTHR30560:SF3">
    <property type="entry name" value="TRIGGER FACTOR-LIKE PROTEIN TIG, CHLOROPLASTIC"/>
    <property type="match status" value="1"/>
</dbReference>
<dbReference type="InterPro" id="IPR008881">
    <property type="entry name" value="Trigger_fac_ribosome-bd_bac"/>
</dbReference>
<dbReference type="Pfam" id="PF00254">
    <property type="entry name" value="FKBP_C"/>
    <property type="match status" value="1"/>
</dbReference>
<comment type="function">
    <text evidence="10 12">Involved in protein export. Acts as a chaperone by maintaining the newly synthesized protein in an open conformation. Functions as a peptidyl-prolyl cis-trans isomerase.</text>
</comment>
<name>A0A4Q2KB36_9FIRM</name>
<keyword evidence="12" id="KW-0963">Cytoplasm</keyword>
<dbReference type="NCBIfam" id="TIGR00115">
    <property type="entry name" value="tig"/>
    <property type="match status" value="1"/>
</dbReference>
<evidence type="ECO:0000313" key="17">
    <source>
        <dbReference type="EMBL" id="RXZ61187.1"/>
    </source>
</evidence>
<feature type="region of interest" description="Disordered" evidence="15">
    <location>
        <begin position="469"/>
        <end position="525"/>
    </location>
</feature>
<comment type="subcellular location">
    <subcellularLocation>
        <location evidence="12">Cytoplasm</location>
    </subcellularLocation>
    <text evidence="12">About half TF is bound to the ribosome near the polypeptide exit tunnel while the other half is free in the cytoplasm.</text>
</comment>
<feature type="compositionally biased region" description="Basic residues" evidence="15">
    <location>
        <begin position="469"/>
        <end position="479"/>
    </location>
</feature>
<dbReference type="AlphaFoldDB" id="A0A4Q2KB36"/>
<comment type="similarity">
    <text evidence="2 12 14">Belongs to the FKBP-type PPIase family. Tig subfamily.</text>
</comment>
<dbReference type="EC" id="5.2.1.8" evidence="3 12"/>
<evidence type="ECO:0000256" key="4">
    <source>
        <dbReference type="ARBA" id="ARBA00016902"/>
    </source>
</evidence>
<dbReference type="InterPro" id="IPR036611">
    <property type="entry name" value="Trigger_fac_ribosome-bd_sf"/>
</dbReference>
<comment type="caution">
    <text evidence="17">The sequence shown here is derived from an EMBL/GenBank/DDBJ whole genome shotgun (WGS) entry which is preliminary data.</text>
</comment>
<evidence type="ECO:0000256" key="8">
    <source>
        <dbReference type="ARBA" id="ARBA00023235"/>
    </source>
</evidence>
<dbReference type="OrthoDB" id="9767721at2"/>
<sequence length="525" mass="58756">MRKYADSGQKRFSNGKDCAKMLYRVKKYFFVRRKVMKYKAQASEKSTVTIKITFSKEEWEQANQKAYMQTRGRYAVNGFRKGKAPKHVIELNYGKGVFYEDALNNLYSEHYYNILDKEAENFTAVGQPELSVEKIDEDGAVLVAVAPVKPDVKLGDYKGIKIEKVEYNVTDADVDAELKKLQERNARTVNVEGRAAENGDSVIIDFSGSVDGVKFEGGTAERHTLVLGSHSFIEGFEEQVVGMNIGEEKDINVTFPEDYQAEELKGKAAVFAVKLHEIKKEELPEVNDEFVKDAAGAESVEAYKKETRERLEKEAKSKGDAETENNIVKAITDKAEAEIPQVMIENQVDMMVRNAEYRLSMQYGGLKLEDYLKYMGTDMEAFRKGYEAQAADTVKSQLVIDKIIRQENIKADDAEVDAKLEEYAKATGKTLEEYKKDVDASQREYIANDITINKLFEFLKANNEMTGKAAKKSAAKKPAAKSAAGEEKPAAKKPAAKKTAKSEDGEKKPAAKKPAAKKSAESDKE</sequence>
<reference evidence="17 18" key="1">
    <citation type="journal article" date="2019" name="Gut">
        <title>Antibiotics-induced monodominance of a novel gut bacterial order.</title>
        <authorList>
            <person name="Hildebrand F."/>
            <person name="Moitinho-Silva L."/>
            <person name="Blasche S."/>
            <person name="Jahn M.T."/>
            <person name="Gossmann T.I."/>
            <person name="Heuerta-Cepas J."/>
            <person name="Hercog R."/>
            <person name="Luetge M."/>
            <person name="Bahram M."/>
            <person name="Pryszlak A."/>
            <person name="Alves R.J."/>
            <person name="Waszak S.M."/>
            <person name="Zhu A."/>
            <person name="Ye L."/>
            <person name="Costea P.I."/>
            <person name="Aalvink S."/>
            <person name="Belzer C."/>
            <person name="Forslund S.K."/>
            <person name="Sunagawa S."/>
            <person name="Hentschel U."/>
            <person name="Merten C."/>
            <person name="Patil K.R."/>
            <person name="Benes V."/>
            <person name="Bork P."/>
        </authorList>
    </citation>
    <scope>NUCLEOTIDE SEQUENCE [LARGE SCALE GENOMIC DNA]</scope>
    <source>
        <strain evidence="17 18">HDS1380</strain>
    </source>
</reference>
<accession>A0A4Q2KB36</accession>
<dbReference type="Gene3D" id="1.10.3120.10">
    <property type="entry name" value="Trigger factor, C-terminal domain"/>
    <property type="match status" value="1"/>
</dbReference>
<dbReference type="InterPro" id="IPR046357">
    <property type="entry name" value="PPIase_dom_sf"/>
</dbReference>
<dbReference type="HAMAP" id="MF_00303">
    <property type="entry name" value="Trigger_factor_Tig"/>
    <property type="match status" value="1"/>
</dbReference>
<comment type="catalytic activity">
    <reaction evidence="1 12 13">
        <text>[protein]-peptidylproline (omega=180) = [protein]-peptidylproline (omega=0)</text>
        <dbReference type="Rhea" id="RHEA:16237"/>
        <dbReference type="Rhea" id="RHEA-COMP:10747"/>
        <dbReference type="Rhea" id="RHEA-COMP:10748"/>
        <dbReference type="ChEBI" id="CHEBI:83833"/>
        <dbReference type="ChEBI" id="CHEBI:83834"/>
        <dbReference type="EC" id="5.2.1.8"/>
    </reaction>
</comment>
<dbReference type="SUPFAM" id="SSF109998">
    <property type="entry name" value="Triger factor/SurA peptide-binding domain-like"/>
    <property type="match status" value="1"/>
</dbReference>
<dbReference type="PROSITE" id="PS50059">
    <property type="entry name" value="FKBP_PPIASE"/>
    <property type="match status" value="1"/>
</dbReference>
<dbReference type="EMBL" id="SDOZ01000002">
    <property type="protein sequence ID" value="RXZ61187.1"/>
    <property type="molecule type" value="Genomic_DNA"/>
</dbReference>
<keyword evidence="5 12" id="KW-0132">Cell division</keyword>
<evidence type="ECO:0000256" key="3">
    <source>
        <dbReference type="ARBA" id="ARBA00013194"/>
    </source>
</evidence>
<dbReference type="FunFam" id="3.10.50.40:FF:000001">
    <property type="entry name" value="Trigger factor"/>
    <property type="match status" value="1"/>
</dbReference>
<evidence type="ECO:0000256" key="13">
    <source>
        <dbReference type="PROSITE-ProRule" id="PRU00277"/>
    </source>
</evidence>
<evidence type="ECO:0000259" key="16">
    <source>
        <dbReference type="PROSITE" id="PS50059"/>
    </source>
</evidence>
<evidence type="ECO:0000313" key="18">
    <source>
        <dbReference type="Proteomes" id="UP000291269"/>
    </source>
</evidence>
<evidence type="ECO:0000256" key="7">
    <source>
        <dbReference type="ARBA" id="ARBA00023186"/>
    </source>
</evidence>
<dbReference type="InterPro" id="IPR005215">
    <property type="entry name" value="Trig_fac"/>
</dbReference>
<dbReference type="InterPro" id="IPR027304">
    <property type="entry name" value="Trigger_fact/SurA_dom_sf"/>
</dbReference>
<dbReference type="GO" id="GO:0003755">
    <property type="term" value="F:peptidyl-prolyl cis-trans isomerase activity"/>
    <property type="evidence" value="ECO:0007669"/>
    <property type="project" value="UniProtKB-UniRule"/>
</dbReference>
<feature type="compositionally biased region" description="Basic and acidic residues" evidence="15">
    <location>
        <begin position="500"/>
        <end position="509"/>
    </location>
</feature>
<dbReference type="GO" id="GO:0043335">
    <property type="term" value="P:protein unfolding"/>
    <property type="evidence" value="ECO:0007669"/>
    <property type="project" value="TreeGrafter"/>
</dbReference>
<keyword evidence="8 12" id="KW-0413">Isomerase</keyword>
<evidence type="ECO:0000256" key="12">
    <source>
        <dbReference type="HAMAP-Rule" id="MF_00303"/>
    </source>
</evidence>
<comment type="domain">
    <text evidence="12">Consists of 3 domains; the N-terminus binds the ribosome, the middle domain has PPIase activity, while the C-terminus has intrinsic chaperone activity on its own.</text>
</comment>
<evidence type="ECO:0000256" key="10">
    <source>
        <dbReference type="ARBA" id="ARBA00024849"/>
    </source>
</evidence>
<dbReference type="GO" id="GO:0051083">
    <property type="term" value="P:'de novo' cotranslational protein folding"/>
    <property type="evidence" value="ECO:0007669"/>
    <property type="project" value="TreeGrafter"/>
</dbReference>
<dbReference type="InterPro" id="IPR001179">
    <property type="entry name" value="PPIase_FKBP_dom"/>
</dbReference>
<dbReference type="GO" id="GO:0015031">
    <property type="term" value="P:protein transport"/>
    <property type="evidence" value="ECO:0007669"/>
    <property type="project" value="UniProtKB-UniRule"/>
</dbReference>
<dbReference type="SUPFAM" id="SSF102735">
    <property type="entry name" value="Trigger factor ribosome-binding domain"/>
    <property type="match status" value="1"/>
</dbReference>
<keyword evidence="7 12" id="KW-0143">Chaperone</keyword>
<dbReference type="GO" id="GO:0051301">
    <property type="term" value="P:cell division"/>
    <property type="evidence" value="ECO:0007669"/>
    <property type="project" value="UniProtKB-KW"/>
</dbReference>
<dbReference type="InterPro" id="IPR008880">
    <property type="entry name" value="Trigger_fac_C"/>
</dbReference>
<evidence type="ECO:0000256" key="2">
    <source>
        <dbReference type="ARBA" id="ARBA00005464"/>
    </source>
</evidence>
<evidence type="ECO:0000256" key="15">
    <source>
        <dbReference type="SAM" id="MobiDB-lite"/>
    </source>
</evidence>
<dbReference type="Proteomes" id="UP000291269">
    <property type="component" value="Unassembled WGS sequence"/>
</dbReference>
<protein>
    <recommendedName>
        <fullName evidence="4 12">Trigger factor</fullName>
        <shortName evidence="12">TF</shortName>
        <ecNumber evidence="3 12">5.2.1.8</ecNumber>
    </recommendedName>
    <alternativeName>
        <fullName evidence="11 12">PPIase</fullName>
    </alternativeName>
</protein>
<keyword evidence="18" id="KW-1185">Reference proteome</keyword>
<evidence type="ECO:0000256" key="1">
    <source>
        <dbReference type="ARBA" id="ARBA00000971"/>
    </source>
</evidence>
<gene>
    <name evidence="12" type="primary">tig</name>
    <name evidence="17" type="ORF">ESZ91_02045</name>
</gene>
<dbReference type="GO" id="GO:0005737">
    <property type="term" value="C:cytoplasm"/>
    <property type="evidence" value="ECO:0007669"/>
    <property type="project" value="UniProtKB-SubCell"/>
</dbReference>
<organism evidence="17 18">
    <name type="scientific">Candidatus Borkfalkia ceftriaxoniphila</name>
    <dbReference type="NCBI Taxonomy" id="2508949"/>
    <lineage>
        <taxon>Bacteria</taxon>
        <taxon>Bacillati</taxon>
        <taxon>Bacillota</taxon>
        <taxon>Clostridia</taxon>
        <taxon>Christensenellales</taxon>
        <taxon>Christensenellaceae</taxon>
        <taxon>Candidatus Borkfalkia</taxon>
    </lineage>
</organism>
<evidence type="ECO:0000256" key="14">
    <source>
        <dbReference type="RuleBase" id="RU003914"/>
    </source>
</evidence>
<dbReference type="Gene3D" id="3.30.70.1050">
    <property type="entry name" value="Trigger factor ribosome-binding domain"/>
    <property type="match status" value="1"/>
</dbReference>
<dbReference type="Pfam" id="PF05697">
    <property type="entry name" value="Trigger_N"/>
    <property type="match status" value="1"/>
</dbReference>
<evidence type="ECO:0000256" key="6">
    <source>
        <dbReference type="ARBA" id="ARBA00023110"/>
    </source>
</evidence>
<dbReference type="GO" id="GO:0043022">
    <property type="term" value="F:ribosome binding"/>
    <property type="evidence" value="ECO:0007669"/>
    <property type="project" value="TreeGrafter"/>
</dbReference>
<proteinExistence type="inferred from homology"/>
<keyword evidence="9 12" id="KW-0131">Cell cycle</keyword>
<evidence type="ECO:0000256" key="5">
    <source>
        <dbReference type="ARBA" id="ARBA00022618"/>
    </source>
</evidence>
<dbReference type="SUPFAM" id="SSF54534">
    <property type="entry name" value="FKBP-like"/>
    <property type="match status" value="1"/>
</dbReference>
<evidence type="ECO:0000256" key="9">
    <source>
        <dbReference type="ARBA" id="ARBA00023306"/>
    </source>
</evidence>
<dbReference type="Pfam" id="PF05698">
    <property type="entry name" value="Trigger_C"/>
    <property type="match status" value="1"/>
</dbReference>
<dbReference type="InterPro" id="IPR037041">
    <property type="entry name" value="Trigger_fac_C_sf"/>
</dbReference>
<evidence type="ECO:0000256" key="11">
    <source>
        <dbReference type="ARBA" id="ARBA00029986"/>
    </source>
</evidence>
<keyword evidence="6 12" id="KW-0697">Rotamase</keyword>
<dbReference type="GO" id="GO:0044183">
    <property type="term" value="F:protein folding chaperone"/>
    <property type="evidence" value="ECO:0007669"/>
    <property type="project" value="TreeGrafter"/>
</dbReference>
<feature type="domain" description="PPIase FKBP-type" evidence="16">
    <location>
        <begin position="199"/>
        <end position="284"/>
    </location>
</feature>
<dbReference type="PANTHER" id="PTHR30560">
    <property type="entry name" value="TRIGGER FACTOR CHAPERONE AND PEPTIDYL-PROLYL CIS/TRANS ISOMERASE"/>
    <property type="match status" value="1"/>
</dbReference>
<dbReference type="Gene3D" id="3.10.50.40">
    <property type="match status" value="1"/>
</dbReference>